<dbReference type="Pfam" id="PF09935">
    <property type="entry name" value="DUF2167"/>
    <property type="match status" value="1"/>
</dbReference>
<dbReference type="RefSeq" id="WP_079776294.1">
    <property type="nucleotide sequence ID" value="NZ_DADWZK010000011.1"/>
</dbReference>
<evidence type="ECO:0000256" key="2">
    <source>
        <dbReference type="SAM" id="SignalP"/>
    </source>
</evidence>
<sequence>MAVRFPQIILLLLAVIVFCPSTYAEQTPVTAQEAHQTAVKVAIEGMNRAAVAGPTKINLGDKATLNLPGEFTWIPAKEAAIFMREIGNYVDDEYFYGLIFKKEMNGFISIEYDDSGYVKDDDAKNWDADELMDNLRKGTEEANKDRIAKGIEPIEIVGWIEKPTYDAINHRLLWSAAIHDIGTNEPLNEQGVNYNTYLLGREGYFSLNLVTDRGSVDHEIPLAKKILSSVKFNPGQRYADFNKSTDKIAEYGLAALIGGIAAKKVGLLAMLGIALLKFWKVTAIGVVAVGALAKKLLSRKKD</sequence>
<feature type="chain" id="PRO_5016722620" evidence="2">
    <location>
        <begin position="25"/>
        <end position="302"/>
    </location>
</feature>
<gene>
    <name evidence="3" type="ORF">NCTC12420_03218</name>
</gene>
<evidence type="ECO:0000256" key="1">
    <source>
        <dbReference type="SAM" id="Phobius"/>
    </source>
</evidence>
<dbReference type="Proteomes" id="UP000254220">
    <property type="component" value="Unassembled WGS sequence"/>
</dbReference>
<feature type="signal peptide" evidence="2">
    <location>
        <begin position="1"/>
        <end position="24"/>
    </location>
</feature>
<keyword evidence="1" id="KW-0812">Transmembrane</keyword>
<evidence type="ECO:0000313" key="4">
    <source>
        <dbReference type="Proteomes" id="UP000254220"/>
    </source>
</evidence>
<feature type="transmembrane region" description="Helical" evidence="1">
    <location>
        <begin position="267"/>
        <end position="293"/>
    </location>
</feature>
<accession>A0A379XU11</accession>
<evidence type="ECO:0000313" key="3">
    <source>
        <dbReference type="EMBL" id="SUI03420.1"/>
    </source>
</evidence>
<protein>
    <submittedName>
        <fullName evidence="3">Membrane protein</fullName>
    </submittedName>
</protein>
<keyword evidence="1" id="KW-0472">Membrane</keyword>
<dbReference type="AlphaFoldDB" id="A0A379XU11"/>
<keyword evidence="1" id="KW-1133">Transmembrane helix</keyword>
<proteinExistence type="predicted"/>
<organism evidence="3 4">
    <name type="scientific">Salmonella enterica subsp. indica</name>
    <dbReference type="NCBI Taxonomy" id="59207"/>
    <lineage>
        <taxon>Bacteria</taxon>
        <taxon>Pseudomonadati</taxon>
        <taxon>Pseudomonadota</taxon>
        <taxon>Gammaproteobacteria</taxon>
        <taxon>Enterobacterales</taxon>
        <taxon>Enterobacteriaceae</taxon>
        <taxon>Salmonella</taxon>
    </lineage>
</organism>
<dbReference type="InterPro" id="IPR018682">
    <property type="entry name" value="DUF2167_membr"/>
</dbReference>
<keyword evidence="2" id="KW-0732">Signal</keyword>
<name>A0A379XU11_SALER</name>
<dbReference type="EMBL" id="UGYB01000001">
    <property type="protein sequence ID" value="SUI03420.1"/>
    <property type="molecule type" value="Genomic_DNA"/>
</dbReference>
<reference evidence="3 4" key="1">
    <citation type="submission" date="2018-06" db="EMBL/GenBank/DDBJ databases">
        <authorList>
            <consortium name="Pathogen Informatics"/>
            <person name="Doyle S."/>
        </authorList>
    </citation>
    <scope>NUCLEOTIDE SEQUENCE [LARGE SCALE GENOMIC DNA]</scope>
    <source>
        <strain evidence="3 4">NCTC12420</strain>
    </source>
</reference>